<dbReference type="Gene3D" id="2.60.40.10">
    <property type="entry name" value="Immunoglobulins"/>
    <property type="match status" value="5"/>
</dbReference>
<dbReference type="GO" id="GO:0005737">
    <property type="term" value="C:cytoplasm"/>
    <property type="evidence" value="ECO:0007669"/>
    <property type="project" value="TreeGrafter"/>
</dbReference>
<dbReference type="InterPro" id="IPR013783">
    <property type="entry name" value="Ig-like_fold"/>
</dbReference>
<accession>A0A078A5N4</accession>
<feature type="compositionally biased region" description="Polar residues" evidence="1">
    <location>
        <begin position="1"/>
        <end position="24"/>
    </location>
</feature>
<evidence type="ECO:0000259" key="2">
    <source>
        <dbReference type="PROSITE" id="PS50202"/>
    </source>
</evidence>
<name>A0A078A5N4_STYLE</name>
<dbReference type="PANTHER" id="PTHR46348:SF1">
    <property type="entry name" value="DELETED IN LUNG AND ESOPHAGEAL CANCER PROTEIN 1"/>
    <property type="match status" value="1"/>
</dbReference>
<proteinExistence type="predicted"/>
<dbReference type="InterPro" id="IPR000535">
    <property type="entry name" value="MSP_dom"/>
</dbReference>
<dbReference type="InterPro" id="IPR059041">
    <property type="entry name" value="Ig_DLEC1_1"/>
</dbReference>
<dbReference type="EMBL" id="CCKQ01006255">
    <property type="protein sequence ID" value="CDW77555.1"/>
    <property type="molecule type" value="Genomic_DNA"/>
</dbReference>
<dbReference type="GO" id="GO:0005929">
    <property type="term" value="C:cilium"/>
    <property type="evidence" value="ECO:0007669"/>
    <property type="project" value="TreeGrafter"/>
</dbReference>
<feature type="region of interest" description="Disordered" evidence="1">
    <location>
        <begin position="982"/>
        <end position="1045"/>
    </location>
</feature>
<protein>
    <submittedName>
        <fullName evidence="3">Deleted in lung and esophageal cancer protein 1</fullName>
    </submittedName>
</protein>
<organism evidence="3 4">
    <name type="scientific">Stylonychia lemnae</name>
    <name type="common">Ciliate</name>
    <dbReference type="NCBI Taxonomy" id="5949"/>
    <lineage>
        <taxon>Eukaryota</taxon>
        <taxon>Sar</taxon>
        <taxon>Alveolata</taxon>
        <taxon>Ciliophora</taxon>
        <taxon>Intramacronucleata</taxon>
        <taxon>Spirotrichea</taxon>
        <taxon>Stichotrichia</taxon>
        <taxon>Sporadotrichida</taxon>
        <taxon>Oxytrichidae</taxon>
        <taxon>Stylonychinae</taxon>
        <taxon>Stylonychia</taxon>
    </lineage>
</organism>
<evidence type="ECO:0000256" key="1">
    <source>
        <dbReference type="SAM" id="MobiDB-lite"/>
    </source>
</evidence>
<feature type="region of interest" description="Disordered" evidence="1">
    <location>
        <begin position="1"/>
        <end position="63"/>
    </location>
</feature>
<dbReference type="GO" id="GO:0015631">
    <property type="term" value="F:tubulin binding"/>
    <property type="evidence" value="ECO:0007669"/>
    <property type="project" value="TreeGrafter"/>
</dbReference>
<keyword evidence="4" id="KW-1185">Reference proteome</keyword>
<feature type="compositionally biased region" description="Polar residues" evidence="1">
    <location>
        <begin position="38"/>
        <end position="63"/>
    </location>
</feature>
<dbReference type="InterPro" id="IPR033304">
    <property type="entry name" value="DLEC1"/>
</dbReference>
<dbReference type="InParanoid" id="A0A078A5N4"/>
<dbReference type="PROSITE" id="PS50202">
    <property type="entry name" value="MSP"/>
    <property type="match status" value="1"/>
</dbReference>
<gene>
    <name evidence="3" type="primary">Contig14305.g15240</name>
    <name evidence="3" type="ORF">STYLEM_6518</name>
</gene>
<evidence type="ECO:0000313" key="4">
    <source>
        <dbReference type="Proteomes" id="UP000039865"/>
    </source>
</evidence>
<dbReference type="Pfam" id="PF23277">
    <property type="entry name" value="Ig_Dlec1_1"/>
    <property type="match status" value="1"/>
</dbReference>
<dbReference type="PANTHER" id="PTHR46348">
    <property type="entry name" value="DELETED IN LUNG AND ESOPHAGEAL CANCER PROTEIN 1"/>
    <property type="match status" value="1"/>
</dbReference>
<sequence length="1633" mass="183429">MATKLTSTLNSQNQQPGVTISTRRGISAKGREKMMQASREQQLKQSKNEIENPQSGVTGEGTQTMNQTKNLLTKRNKKPAYMQSLNEAEKAENFKIIDNMSKKITFLKNPRYAINKVPILMTQAGQGAISDKKNPFRVEPQLVQFVDYQVNGLYEIPLKITNASQICRRVKFVPPTSENFTLKNVKYPSKAIGDIAPGMAVIITISFCAPSFADFDDFLTVVTEENSFKVPLKARRDPPVINLVNPLDCLHSWIGDRVDMAFRCVNTGGDGGFKFFCERDEDDSKQTDPDTIRIGSFTLSPSEFYLYSGNAIDIYVSFAPDREGQLEENLILACDNQTSEFYKITGYGAKLDLDIVAVDGREVDFKKNPFSTMFFENTNPTSSTKRTITIKNNSPILVPFHWSIYKTKNTNKIILSDEQTHYKVEPNQGKIQGSQTIDFVMHFTPDHAEPYYEFADLIVEDIPIQSVRNPPEGLKMFAANNQSKSRIPMPTYVGSNTQFLSIPLIQFNLRGQGNSCQVQIDPPITFFEGDLFINYQYTQTVKLRKDYEGTVRYKLRMEGKSKQSFSVDVRAQGYSLSSNNGVIEGEIRNEKEIDLDVSISSTECGEQMAYFFIEVQDGAPISFQCRANFRGPIVRVIEPVIDYGLVKVNTLQKFRISIENTCPISSEVIVKNSKNKRLTFQTLSQYEKSDQIDGDPSVGVSKTTNGNTIKIDIPSLTISPNSRSEVILTLESIKTESVEEFFEIIVKDSESLFFQVLAEVQKPRVALNRNTIELGRIYAGVTEVVDYDHKQSITLKNYGNLPAMFQWEEKIEQDRIIARFEPARGTIPPKSEVQIYFSSTVYIGGNINELFICNIDDLEIPLGFELHADAFGLNVSYEITDDTVAPMSLTQASFKNMTQSQTSGFADGDQQFSMKSGSNLQSGGALQKLQRELEGKQLKMLTFPSCRINKTSNQKFILKNLSGIKTSFKFSSIIFEPISHQAPVQKSEIQKAQEEQERLMNEELSTSSPSKNGSPLKPGQKQIRFAPSAKSGSTRFGKSFGKNQEPDKKWTRAILSDEHEQNQKFSSATGETFTQTKKLDKEQGFFLSNNKGIAIVFNPQIGDLPPHSEVPITVTIYNNVCGKFDDKIISEIKGLGPIEFPISIAISGSPIVIPVNQVGLNYKTIPPTLPMPTIVTNSQPMTKQFKIKNTGIRSVQIDWKIFDQKDLAHSDNDYFNLSIAKNFSYDRKDNPFKFNFEAIEPEESHGSAFEIQPKSVTVGPRETSTFNVTFFSNKGVGEFKSVVLATPELSSEELSIADDGDEFLRKGSLGIISLNLLANTIKPKLVIDKKSRFDGENHLNFKYWSIPNDQNAPNAQQKITYTNDSKADLSFNLQISGPFEIVKSKTNSGAKHPLATSAPPSKIVKQKVETMFCLQPLKIVEIDVKFLAPSPSSDDWPNTIKNDRVGELIAHFSNGDSQKLVLDGLLLRPKIELLTEKPSKNDKALDELDFGVVNVDKFRTIRVFLSNITEPISKWKLNYVAFPKKSTIGHSTTTPWEIENMEKTDDPDVFEFSITEGQLKGKSLPLRKVPEGLNKPPIARDEEEKQLMPQTILINFRPKQNVLYKSKFRFTVENGISCDVILKGKGSYEENHD</sequence>
<dbReference type="Proteomes" id="UP000039865">
    <property type="component" value="Unassembled WGS sequence"/>
</dbReference>
<dbReference type="OrthoDB" id="2115465at2759"/>
<feature type="compositionally biased region" description="Polar residues" evidence="1">
    <location>
        <begin position="1003"/>
        <end position="1013"/>
    </location>
</feature>
<dbReference type="OMA" id="HIKFTTW"/>
<feature type="domain" description="MSP" evidence="2">
    <location>
        <begin position="364"/>
        <end position="492"/>
    </location>
</feature>
<evidence type="ECO:0000313" key="3">
    <source>
        <dbReference type="EMBL" id="CDW77555.1"/>
    </source>
</evidence>
<reference evidence="3 4" key="1">
    <citation type="submission" date="2014-06" db="EMBL/GenBank/DDBJ databases">
        <authorList>
            <person name="Swart Estienne"/>
        </authorList>
    </citation>
    <scope>NUCLEOTIDE SEQUENCE [LARGE SCALE GENOMIC DNA]</scope>
    <source>
        <strain evidence="3 4">130c</strain>
    </source>
</reference>
<feature type="compositionally biased region" description="Basic and acidic residues" evidence="1">
    <location>
        <begin position="988"/>
        <end position="1001"/>
    </location>
</feature>
<dbReference type="GO" id="GO:0008285">
    <property type="term" value="P:negative regulation of cell population proliferation"/>
    <property type="evidence" value="ECO:0007669"/>
    <property type="project" value="InterPro"/>
</dbReference>